<evidence type="ECO:0000256" key="3">
    <source>
        <dbReference type="ARBA" id="ARBA00023163"/>
    </source>
</evidence>
<keyword evidence="6" id="KW-1185">Reference proteome</keyword>
<dbReference type="RefSeq" id="WP_121645520.1">
    <property type="nucleotide sequence ID" value="NZ_RCWN01000001.1"/>
</dbReference>
<dbReference type="InterPro" id="IPR009057">
    <property type="entry name" value="Homeodomain-like_sf"/>
</dbReference>
<dbReference type="InterPro" id="IPR018062">
    <property type="entry name" value="HTH_AraC-typ_CS"/>
</dbReference>
<dbReference type="PROSITE" id="PS01124">
    <property type="entry name" value="HTH_ARAC_FAMILY_2"/>
    <property type="match status" value="1"/>
</dbReference>
<evidence type="ECO:0000313" key="6">
    <source>
        <dbReference type="Proteomes" id="UP000281094"/>
    </source>
</evidence>
<dbReference type="Pfam" id="PF12833">
    <property type="entry name" value="HTH_18"/>
    <property type="match status" value="1"/>
</dbReference>
<accession>A0A3L7JJ90</accession>
<evidence type="ECO:0000256" key="1">
    <source>
        <dbReference type="ARBA" id="ARBA00023015"/>
    </source>
</evidence>
<comment type="caution">
    <text evidence="5">The sequence shown here is derived from an EMBL/GenBank/DDBJ whole genome shotgun (WGS) entry which is preliminary data.</text>
</comment>
<dbReference type="Gene3D" id="1.10.10.60">
    <property type="entry name" value="Homeodomain-like"/>
    <property type="match status" value="2"/>
</dbReference>
<evidence type="ECO:0000256" key="2">
    <source>
        <dbReference type="ARBA" id="ARBA00023125"/>
    </source>
</evidence>
<dbReference type="SUPFAM" id="SSF46689">
    <property type="entry name" value="Homeodomain-like"/>
    <property type="match status" value="2"/>
</dbReference>
<dbReference type="PANTHER" id="PTHR47893">
    <property type="entry name" value="REGULATORY PROTEIN PCHR"/>
    <property type="match status" value="1"/>
</dbReference>
<proteinExistence type="predicted"/>
<evidence type="ECO:0000313" key="5">
    <source>
        <dbReference type="EMBL" id="RLQ88552.1"/>
    </source>
</evidence>
<keyword evidence="3" id="KW-0804">Transcription</keyword>
<keyword evidence="1" id="KW-0805">Transcription regulation</keyword>
<name>A0A3L7JJ90_9HYPH</name>
<dbReference type="SMART" id="SM00342">
    <property type="entry name" value="HTH_ARAC"/>
    <property type="match status" value="1"/>
</dbReference>
<sequence length="306" mass="34973">MRPDSETSQPATVDGGFEHHLPALPQRLFVGALEGVRTCTLDDEEHPVWPKFMVMILLQGSQQFFMDGVEFRLDAGDNHHPRPTALLLNVARFCSVRFGHDSQTTLRKVMISAPRPWLQRLMDAQQAEEPCFRNFLGVHLATFQFEPGRHIVRLAEQIMRPPAFLQGEMLTLHKQSRAFEIIWQCWGSMLQSCEPLDQSPSLLHCRQCETVRQYILDNLQEELTIETIAAEAGLSVSTLQRYFRECFNMTVFEFIRQERLSRARAALEKEGVPIAEAAYIAGYNSISSFTTAFRKAYGLTPKRVRG</sequence>
<dbReference type="PANTHER" id="PTHR47893:SF1">
    <property type="entry name" value="REGULATORY PROTEIN PCHR"/>
    <property type="match status" value="1"/>
</dbReference>
<dbReference type="GO" id="GO:0043565">
    <property type="term" value="F:sequence-specific DNA binding"/>
    <property type="evidence" value="ECO:0007669"/>
    <property type="project" value="InterPro"/>
</dbReference>
<feature type="domain" description="HTH araC/xylS-type" evidence="4">
    <location>
        <begin position="209"/>
        <end position="306"/>
    </location>
</feature>
<keyword evidence="2" id="KW-0238">DNA-binding</keyword>
<dbReference type="Proteomes" id="UP000281094">
    <property type="component" value="Unassembled WGS sequence"/>
</dbReference>
<evidence type="ECO:0000259" key="4">
    <source>
        <dbReference type="PROSITE" id="PS01124"/>
    </source>
</evidence>
<dbReference type="EMBL" id="RCWN01000001">
    <property type="protein sequence ID" value="RLQ88552.1"/>
    <property type="molecule type" value="Genomic_DNA"/>
</dbReference>
<gene>
    <name evidence="5" type="ORF">D8780_10360</name>
</gene>
<dbReference type="InterPro" id="IPR020449">
    <property type="entry name" value="Tscrpt_reg_AraC-type_HTH"/>
</dbReference>
<protein>
    <submittedName>
        <fullName evidence="5">AraC family transcriptional regulator</fullName>
    </submittedName>
</protein>
<dbReference type="InterPro" id="IPR018060">
    <property type="entry name" value="HTH_AraC"/>
</dbReference>
<dbReference type="InterPro" id="IPR053142">
    <property type="entry name" value="PchR_regulatory_protein"/>
</dbReference>
<dbReference type="AlphaFoldDB" id="A0A3L7JJ90"/>
<dbReference type="PRINTS" id="PR00032">
    <property type="entry name" value="HTHARAC"/>
</dbReference>
<reference evidence="5 6" key="1">
    <citation type="submission" date="2018-10" db="EMBL/GenBank/DDBJ databases">
        <title>Notoacmeibacter sp. M2BS9Y-3-1, whole genome shotgun sequence.</title>
        <authorList>
            <person name="Tuo L."/>
        </authorList>
    </citation>
    <scope>NUCLEOTIDE SEQUENCE [LARGE SCALE GENOMIC DNA]</scope>
    <source>
        <strain evidence="5 6">M2BS9Y-3-1</strain>
    </source>
</reference>
<dbReference type="PROSITE" id="PS00041">
    <property type="entry name" value="HTH_ARAC_FAMILY_1"/>
    <property type="match status" value="1"/>
</dbReference>
<organism evidence="5 6">
    <name type="scientific">Notoacmeibacter ruber</name>
    <dbReference type="NCBI Taxonomy" id="2670375"/>
    <lineage>
        <taxon>Bacteria</taxon>
        <taxon>Pseudomonadati</taxon>
        <taxon>Pseudomonadota</taxon>
        <taxon>Alphaproteobacteria</taxon>
        <taxon>Hyphomicrobiales</taxon>
        <taxon>Notoacmeibacteraceae</taxon>
        <taxon>Notoacmeibacter</taxon>
    </lineage>
</organism>
<dbReference type="GO" id="GO:0003700">
    <property type="term" value="F:DNA-binding transcription factor activity"/>
    <property type="evidence" value="ECO:0007669"/>
    <property type="project" value="InterPro"/>
</dbReference>